<dbReference type="InterPro" id="IPR003423">
    <property type="entry name" value="OMP_efflux"/>
</dbReference>
<dbReference type="AlphaFoldDB" id="A0A538TH14"/>
<dbReference type="PANTHER" id="PTHR30026:SF20">
    <property type="entry name" value="OUTER MEMBRANE PROTEIN TOLC"/>
    <property type="match status" value="1"/>
</dbReference>
<evidence type="ECO:0000313" key="10">
    <source>
        <dbReference type="EMBL" id="TMQ62900.1"/>
    </source>
</evidence>
<keyword evidence="6 9" id="KW-0472">Membrane</keyword>
<accession>A0A538TH14</accession>
<organism evidence="10 11">
    <name type="scientific">Eiseniibacteriota bacterium</name>
    <dbReference type="NCBI Taxonomy" id="2212470"/>
    <lineage>
        <taxon>Bacteria</taxon>
        <taxon>Candidatus Eiseniibacteriota</taxon>
    </lineage>
</organism>
<feature type="transmembrane region" description="Helical" evidence="9">
    <location>
        <begin position="50"/>
        <end position="68"/>
    </location>
</feature>
<dbReference type="GO" id="GO:0015288">
    <property type="term" value="F:porin activity"/>
    <property type="evidence" value="ECO:0007669"/>
    <property type="project" value="TreeGrafter"/>
</dbReference>
<dbReference type="SUPFAM" id="SSF56954">
    <property type="entry name" value="Outer membrane efflux proteins (OEP)"/>
    <property type="match status" value="1"/>
</dbReference>
<evidence type="ECO:0000256" key="3">
    <source>
        <dbReference type="ARBA" id="ARBA00022448"/>
    </source>
</evidence>
<dbReference type="GO" id="GO:0015562">
    <property type="term" value="F:efflux transmembrane transporter activity"/>
    <property type="evidence" value="ECO:0007669"/>
    <property type="project" value="InterPro"/>
</dbReference>
<reference evidence="10 11" key="1">
    <citation type="journal article" date="2019" name="Nat. Microbiol.">
        <title>Mediterranean grassland soil C-N compound turnover is dependent on rainfall and depth, and is mediated by genomically divergent microorganisms.</title>
        <authorList>
            <person name="Diamond S."/>
            <person name="Andeer P.F."/>
            <person name="Li Z."/>
            <person name="Crits-Christoph A."/>
            <person name="Burstein D."/>
            <person name="Anantharaman K."/>
            <person name="Lane K.R."/>
            <person name="Thomas B.C."/>
            <person name="Pan C."/>
            <person name="Northen T.R."/>
            <person name="Banfield J.F."/>
        </authorList>
    </citation>
    <scope>NUCLEOTIDE SEQUENCE [LARGE SCALE GENOMIC DNA]</scope>
    <source>
        <strain evidence="10">WS_9</strain>
    </source>
</reference>
<evidence type="ECO:0000256" key="9">
    <source>
        <dbReference type="SAM" id="Phobius"/>
    </source>
</evidence>
<evidence type="ECO:0000256" key="5">
    <source>
        <dbReference type="ARBA" id="ARBA00022692"/>
    </source>
</evidence>
<name>A0A538TH14_UNCEI</name>
<proteinExistence type="inferred from homology"/>
<dbReference type="Gene3D" id="1.20.1600.10">
    <property type="entry name" value="Outer membrane efflux proteins (OEP)"/>
    <property type="match status" value="1"/>
</dbReference>
<dbReference type="Pfam" id="PF02321">
    <property type="entry name" value="OEP"/>
    <property type="match status" value="2"/>
</dbReference>
<keyword evidence="4" id="KW-1134">Transmembrane beta strand</keyword>
<evidence type="ECO:0000256" key="7">
    <source>
        <dbReference type="ARBA" id="ARBA00023237"/>
    </source>
</evidence>
<dbReference type="GO" id="GO:0009279">
    <property type="term" value="C:cell outer membrane"/>
    <property type="evidence" value="ECO:0007669"/>
    <property type="project" value="UniProtKB-SubCell"/>
</dbReference>
<comment type="similarity">
    <text evidence="2">Belongs to the outer membrane factor (OMF) (TC 1.B.17) family.</text>
</comment>
<keyword evidence="9" id="KW-1133">Transmembrane helix</keyword>
<dbReference type="GO" id="GO:1990281">
    <property type="term" value="C:efflux pump complex"/>
    <property type="evidence" value="ECO:0007669"/>
    <property type="project" value="TreeGrafter"/>
</dbReference>
<evidence type="ECO:0000256" key="4">
    <source>
        <dbReference type="ARBA" id="ARBA00022452"/>
    </source>
</evidence>
<comment type="subcellular location">
    <subcellularLocation>
        <location evidence="1">Cell outer membrane</location>
    </subcellularLocation>
</comment>
<evidence type="ECO:0000313" key="11">
    <source>
        <dbReference type="Proteomes" id="UP000317691"/>
    </source>
</evidence>
<dbReference type="Proteomes" id="UP000317691">
    <property type="component" value="Unassembled WGS sequence"/>
</dbReference>
<protein>
    <submittedName>
        <fullName evidence="10">TolC family protein</fullName>
    </submittedName>
</protein>
<sequence>MRSNGVKQGATGSDLWRSANDARNQDGGAIHSFVRCADGPRGHGMKAARVFIAAAIAIAACAALAGSARAASPDSTAAAQADGPWVVASDSMARPISLSEALELAQRNSPQAVQARGQTRTAAAGSRSAVAAFIPNVSVSAGATRQYASGSRTRVENGQVITLPDEPWSMSAGLGANVQLFDGGKRLFDLQQARANVGVAAANETNQRFQVALDVKQQYFNVLAARESESAARAQLSQAEEALRFALARVRARTATRSDSLRAEIQMGNARVAVLTARTTLESAIASLTRVVGSPSPVTALGEDEPAALQLAVEGEALRSMAENGPLVKEAKSQLDAARAGKRGSWTSYLPSLTASYSRSGNGSGTDLAFDPQGYSYSGSLRLSASFPLFDQLGREEQVVRASTAMDNAEALLRDARLGALESLSRSIGAFRSAGQRVAAQQATVVAAEEDLRVQQQRYAAGNSTLLDVLTSQTQLDQARQALIQARYDQRIAKAELEALVGRDL</sequence>
<evidence type="ECO:0000256" key="6">
    <source>
        <dbReference type="ARBA" id="ARBA00023136"/>
    </source>
</evidence>
<dbReference type="PANTHER" id="PTHR30026">
    <property type="entry name" value="OUTER MEMBRANE PROTEIN TOLC"/>
    <property type="match status" value="1"/>
</dbReference>
<keyword evidence="7" id="KW-0998">Cell outer membrane</keyword>
<feature type="region of interest" description="Disordered" evidence="8">
    <location>
        <begin position="1"/>
        <end position="22"/>
    </location>
</feature>
<dbReference type="InterPro" id="IPR051906">
    <property type="entry name" value="TolC-like"/>
</dbReference>
<keyword evidence="5 9" id="KW-0812">Transmembrane</keyword>
<evidence type="ECO:0000256" key="1">
    <source>
        <dbReference type="ARBA" id="ARBA00004442"/>
    </source>
</evidence>
<keyword evidence="3" id="KW-0813">Transport</keyword>
<dbReference type="EMBL" id="VBOZ01000035">
    <property type="protein sequence ID" value="TMQ62900.1"/>
    <property type="molecule type" value="Genomic_DNA"/>
</dbReference>
<gene>
    <name evidence="10" type="ORF">E6K79_11635</name>
</gene>
<evidence type="ECO:0000256" key="2">
    <source>
        <dbReference type="ARBA" id="ARBA00007613"/>
    </source>
</evidence>
<evidence type="ECO:0000256" key="8">
    <source>
        <dbReference type="SAM" id="MobiDB-lite"/>
    </source>
</evidence>
<comment type="caution">
    <text evidence="10">The sequence shown here is derived from an EMBL/GenBank/DDBJ whole genome shotgun (WGS) entry which is preliminary data.</text>
</comment>